<gene>
    <name evidence="1" type="ORF">E2C01_091753</name>
</gene>
<name>A0A5B7JER9_PORTR</name>
<evidence type="ECO:0000313" key="1">
    <source>
        <dbReference type="EMBL" id="MPC96491.1"/>
    </source>
</evidence>
<dbReference type="Proteomes" id="UP000324222">
    <property type="component" value="Unassembled WGS sequence"/>
</dbReference>
<comment type="caution">
    <text evidence="1">The sequence shown here is derived from an EMBL/GenBank/DDBJ whole genome shotgun (WGS) entry which is preliminary data.</text>
</comment>
<dbReference type="EMBL" id="VSRR010106198">
    <property type="protein sequence ID" value="MPC96491.1"/>
    <property type="molecule type" value="Genomic_DNA"/>
</dbReference>
<protein>
    <submittedName>
        <fullName evidence="1">Uncharacterized protein</fullName>
    </submittedName>
</protein>
<proteinExistence type="predicted"/>
<accession>A0A5B7JER9</accession>
<organism evidence="1 2">
    <name type="scientific">Portunus trituberculatus</name>
    <name type="common">Swimming crab</name>
    <name type="synonym">Neptunus trituberculatus</name>
    <dbReference type="NCBI Taxonomy" id="210409"/>
    <lineage>
        <taxon>Eukaryota</taxon>
        <taxon>Metazoa</taxon>
        <taxon>Ecdysozoa</taxon>
        <taxon>Arthropoda</taxon>
        <taxon>Crustacea</taxon>
        <taxon>Multicrustacea</taxon>
        <taxon>Malacostraca</taxon>
        <taxon>Eumalacostraca</taxon>
        <taxon>Eucarida</taxon>
        <taxon>Decapoda</taxon>
        <taxon>Pleocyemata</taxon>
        <taxon>Brachyura</taxon>
        <taxon>Eubrachyura</taxon>
        <taxon>Portunoidea</taxon>
        <taxon>Portunidae</taxon>
        <taxon>Portuninae</taxon>
        <taxon>Portunus</taxon>
    </lineage>
</organism>
<evidence type="ECO:0000313" key="2">
    <source>
        <dbReference type="Proteomes" id="UP000324222"/>
    </source>
</evidence>
<sequence length="83" mass="9492">MHSVTLSGASRLRLCCVRARRVVHLSLRLTTVPIVTPRVTHPVFIEPRLPPPIHQRHPHHPSIPTHSYHHSVPLIPSHNHMIK</sequence>
<keyword evidence="2" id="KW-1185">Reference proteome</keyword>
<reference evidence="1 2" key="1">
    <citation type="submission" date="2019-05" db="EMBL/GenBank/DDBJ databases">
        <title>Another draft genome of Portunus trituberculatus and its Hox gene families provides insights of decapod evolution.</title>
        <authorList>
            <person name="Jeong J.-H."/>
            <person name="Song I."/>
            <person name="Kim S."/>
            <person name="Choi T."/>
            <person name="Kim D."/>
            <person name="Ryu S."/>
            <person name="Kim W."/>
        </authorList>
    </citation>
    <scope>NUCLEOTIDE SEQUENCE [LARGE SCALE GENOMIC DNA]</scope>
    <source>
        <tissue evidence="1">Muscle</tissue>
    </source>
</reference>
<dbReference type="AlphaFoldDB" id="A0A5B7JER9"/>